<evidence type="ECO:0000313" key="2">
    <source>
        <dbReference type="Proteomes" id="UP000694701"/>
    </source>
</evidence>
<dbReference type="Proteomes" id="UP000694701">
    <property type="component" value="Unplaced"/>
</dbReference>
<dbReference type="AlphaFoldDB" id="A0A8C2HH96"/>
<evidence type="ECO:0000313" key="1">
    <source>
        <dbReference type="Ensembl" id="ENSCCRP00020042965.1"/>
    </source>
</evidence>
<reference evidence="1" key="1">
    <citation type="submission" date="2025-08" db="UniProtKB">
        <authorList>
            <consortium name="Ensembl"/>
        </authorList>
    </citation>
    <scope>IDENTIFICATION</scope>
</reference>
<name>A0A8C2HH96_CYPCA</name>
<sequence length="67" mass="7816">MLFQYFITAVPTKLHTSGVSVNMHHFSVTEQVDSRVFLLHRLIGYFVDIICCRFRLGADQSKEVSYY</sequence>
<accession>A0A8C2HH96</accession>
<dbReference type="Ensembl" id="ENSCCRT00020046876.1">
    <property type="protein sequence ID" value="ENSCCRP00020042965.1"/>
    <property type="gene ID" value="ENSCCRG00020019102.1"/>
</dbReference>
<organism evidence="1 2">
    <name type="scientific">Cyprinus carpio</name>
    <name type="common">Common carp</name>
    <dbReference type="NCBI Taxonomy" id="7962"/>
    <lineage>
        <taxon>Eukaryota</taxon>
        <taxon>Metazoa</taxon>
        <taxon>Chordata</taxon>
        <taxon>Craniata</taxon>
        <taxon>Vertebrata</taxon>
        <taxon>Euteleostomi</taxon>
        <taxon>Actinopterygii</taxon>
        <taxon>Neopterygii</taxon>
        <taxon>Teleostei</taxon>
        <taxon>Ostariophysi</taxon>
        <taxon>Cypriniformes</taxon>
        <taxon>Cyprinidae</taxon>
        <taxon>Cyprininae</taxon>
        <taxon>Cyprinus</taxon>
    </lineage>
</organism>
<proteinExistence type="predicted"/>
<protein>
    <submittedName>
        <fullName evidence="1">Uncharacterized protein</fullName>
    </submittedName>
</protein>